<gene>
    <name evidence="3" type="ORF">JANAI62_14250</name>
</gene>
<reference evidence="3 4" key="1">
    <citation type="submission" date="2021-05" db="EMBL/GenBank/DDBJ databases">
        <title>Bacteria Genome sequencing.</title>
        <authorList>
            <person name="Takabe Y."/>
            <person name="Nakajima Y."/>
            <person name="Suzuki S."/>
            <person name="Shiozaki T."/>
        </authorList>
    </citation>
    <scope>NUCLEOTIDE SEQUENCE [LARGE SCALE GENOMIC DNA]</scope>
    <source>
        <strain evidence="3 4">AI_62</strain>
    </source>
</reference>
<evidence type="ECO:0000259" key="2">
    <source>
        <dbReference type="Pfam" id="PF13472"/>
    </source>
</evidence>
<keyword evidence="4" id="KW-1185">Reference proteome</keyword>
<name>A0ABQ4NK81_9RHOB</name>
<evidence type="ECO:0000256" key="1">
    <source>
        <dbReference type="SAM" id="SignalP"/>
    </source>
</evidence>
<dbReference type="RefSeq" id="WP_220748303.1">
    <property type="nucleotide sequence ID" value="NZ_BPFH01000002.1"/>
</dbReference>
<feature type="signal peptide" evidence="1">
    <location>
        <begin position="1"/>
        <end position="20"/>
    </location>
</feature>
<dbReference type="Pfam" id="PF13472">
    <property type="entry name" value="Lipase_GDSL_2"/>
    <property type="match status" value="1"/>
</dbReference>
<sequence length="223" mass="22906">MRLALCAVLALAACAPSADGENAILAIGDSIMAWNGGQGIPEVAGEVLGRPVTDASQSLAQVTNPSATAGALGFDITRQFGGSGWDWVILTGGGNDIRDDCATPRAAATRDGLIGPDLRGDIPSLIARIRQTGARVLFIGYYDGADASPTGFTPCQPEFTIMNERFTRLAAADPGVEFLDAGDVIDPSDIGLYAGDLVHPSPRGSALIGRAVAARIQAVEAAQ</sequence>
<feature type="chain" id="PRO_5046537071" description="SGNH hydrolase-type esterase domain-containing protein" evidence="1">
    <location>
        <begin position="21"/>
        <end position="223"/>
    </location>
</feature>
<comment type="caution">
    <text evidence="3">The sequence shown here is derived from an EMBL/GenBank/DDBJ whole genome shotgun (WGS) entry which is preliminary data.</text>
</comment>
<protein>
    <recommendedName>
        <fullName evidence="2">SGNH hydrolase-type esterase domain-containing protein</fullName>
    </recommendedName>
</protein>
<dbReference type="Proteomes" id="UP000786693">
    <property type="component" value="Unassembled WGS sequence"/>
</dbReference>
<dbReference type="InterPro" id="IPR013830">
    <property type="entry name" value="SGNH_hydro"/>
</dbReference>
<evidence type="ECO:0000313" key="4">
    <source>
        <dbReference type="Proteomes" id="UP000786693"/>
    </source>
</evidence>
<accession>A0ABQ4NK81</accession>
<dbReference type="EMBL" id="BPFH01000002">
    <property type="protein sequence ID" value="GIT94802.1"/>
    <property type="molecule type" value="Genomic_DNA"/>
</dbReference>
<dbReference type="SUPFAM" id="SSF52266">
    <property type="entry name" value="SGNH hydrolase"/>
    <property type="match status" value="1"/>
</dbReference>
<evidence type="ECO:0000313" key="3">
    <source>
        <dbReference type="EMBL" id="GIT94802.1"/>
    </source>
</evidence>
<organism evidence="3 4">
    <name type="scientific">Jannaschia pagri</name>
    <dbReference type="NCBI Taxonomy" id="2829797"/>
    <lineage>
        <taxon>Bacteria</taxon>
        <taxon>Pseudomonadati</taxon>
        <taxon>Pseudomonadota</taxon>
        <taxon>Alphaproteobacteria</taxon>
        <taxon>Rhodobacterales</taxon>
        <taxon>Roseobacteraceae</taxon>
        <taxon>Jannaschia</taxon>
    </lineage>
</organism>
<proteinExistence type="predicted"/>
<feature type="domain" description="SGNH hydrolase-type esterase" evidence="2">
    <location>
        <begin position="26"/>
        <end position="206"/>
    </location>
</feature>
<dbReference type="CDD" id="cd00229">
    <property type="entry name" value="SGNH_hydrolase"/>
    <property type="match status" value="1"/>
</dbReference>
<keyword evidence="1" id="KW-0732">Signal</keyword>
<dbReference type="InterPro" id="IPR036514">
    <property type="entry name" value="SGNH_hydro_sf"/>
</dbReference>
<dbReference type="Gene3D" id="3.40.50.1110">
    <property type="entry name" value="SGNH hydrolase"/>
    <property type="match status" value="1"/>
</dbReference>